<dbReference type="GO" id="GO:0016020">
    <property type="term" value="C:membrane"/>
    <property type="evidence" value="ECO:0007669"/>
    <property type="project" value="UniProtKB-SubCell"/>
</dbReference>
<comment type="subcellular location">
    <subcellularLocation>
        <location evidence="1">Membrane</location>
        <topology evidence="1">Multi-pass membrane protein</topology>
    </subcellularLocation>
</comment>
<feature type="transmembrane region" description="Helical" evidence="5">
    <location>
        <begin position="15"/>
        <end position="33"/>
    </location>
</feature>
<dbReference type="Proteomes" id="UP000095085">
    <property type="component" value="Unassembled WGS sequence"/>
</dbReference>
<evidence type="ECO:0000313" key="6">
    <source>
        <dbReference type="EMBL" id="ODV65390.1"/>
    </source>
</evidence>
<dbReference type="InterPro" id="IPR035952">
    <property type="entry name" value="Rhomboid-like_sf"/>
</dbReference>
<keyword evidence="2 5" id="KW-0812">Transmembrane</keyword>
<dbReference type="STRING" id="984485.A0A1E4RDR5"/>
<dbReference type="PANTHER" id="PTHR13377:SF3">
    <property type="entry name" value="TRANSMEMBRANE PROTEIN 115"/>
    <property type="match status" value="1"/>
</dbReference>
<dbReference type="SUPFAM" id="SSF144091">
    <property type="entry name" value="Rhomboid-like"/>
    <property type="match status" value="1"/>
</dbReference>
<name>A0A1E4RDR5_9ASCO</name>
<gene>
    <name evidence="6" type="ORF">HYPBUDRAFT_127957</name>
</gene>
<feature type="transmembrane region" description="Helical" evidence="5">
    <location>
        <begin position="118"/>
        <end position="139"/>
    </location>
</feature>
<dbReference type="AlphaFoldDB" id="A0A1E4RDR5"/>
<protein>
    <submittedName>
        <fullName evidence="6">DUF1751-domain-containing protein</fullName>
    </submittedName>
</protein>
<sequence length="346" mass="39275">MQLLRTHNYPKSTKIIFTALIAVSLIIFVIKMFKLRQGLTYEVPQADGTVQTVPVAFHDIQVPYIQLIPRYVIFYPWVLITSIFAEISILSLIISSVVSISATKYMDKFWGYKEVVKFILIVGLITNLITVLITIICNVMRSDVKGMDKPLGGGISYYFAFLVVLKQWIPEHNIVLFQGLINFRVKHLPFALLNIIIVWSILISRSLYPAVPSISSFIISYNYLRFHQSFASDPILPITTASGSSDQDSLVKGDASDTFQLVEFFPAILKPYLSAVFNQIYELSVLIGIVTPFNDDNIEQSNIRAQKRFEQVNQTQKSVANSVAERRRQVALQVIEDRINKESRAN</sequence>
<feature type="transmembrane region" description="Helical" evidence="5">
    <location>
        <begin position="189"/>
        <end position="208"/>
    </location>
</feature>
<dbReference type="GeneID" id="30993936"/>
<keyword evidence="4 5" id="KW-0472">Membrane</keyword>
<dbReference type="PANTHER" id="PTHR13377">
    <property type="entry name" value="PLACENTAL PROTEIN 6"/>
    <property type="match status" value="1"/>
</dbReference>
<evidence type="ECO:0000256" key="4">
    <source>
        <dbReference type="ARBA" id="ARBA00023136"/>
    </source>
</evidence>
<evidence type="ECO:0000256" key="5">
    <source>
        <dbReference type="SAM" id="Phobius"/>
    </source>
</evidence>
<feature type="transmembrane region" description="Helical" evidence="5">
    <location>
        <begin position="74"/>
        <end position="98"/>
    </location>
</feature>
<evidence type="ECO:0000313" key="7">
    <source>
        <dbReference type="Proteomes" id="UP000095085"/>
    </source>
</evidence>
<dbReference type="OrthoDB" id="73612at2759"/>
<dbReference type="RefSeq" id="XP_020074457.1">
    <property type="nucleotide sequence ID" value="XM_020219386.1"/>
</dbReference>
<accession>A0A1E4RDR5</accession>
<evidence type="ECO:0000256" key="1">
    <source>
        <dbReference type="ARBA" id="ARBA00004141"/>
    </source>
</evidence>
<dbReference type="GO" id="GO:0006890">
    <property type="term" value="P:retrograde vesicle-mediated transport, Golgi to endoplasmic reticulum"/>
    <property type="evidence" value="ECO:0007669"/>
    <property type="project" value="InterPro"/>
</dbReference>
<dbReference type="Pfam" id="PF08551">
    <property type="entry name" value="DUF1751"/>
    <property type="match status" value="1"/>
</dbReference>
<evidence type="ECO:0000256" key="3">
    <source>
        <dbReference type="ARBA" id="ARBA00022989"/>
    </source>
</evidence>
<dbReference type="InterPro" id="IPR013861">
    <property type="entry name" value="TMEM115/Pdh1/Rbl19"/>
</dbReference>
<proteinExistence type="predicted"/>
<keyword evidence="7" id="KW-1185">Reference proteome</keyword>
<evidence type="ECO:0000256" key="2">
    <source>
        <dbReference type="ARBA" id="ARBA00022692"/>
    </source>
</evidence>
<feature type="transmembrane region" description="Helical" evidence="5">
    <location>
        <begin position="151"/>
        <end position="169"/>
    </location>
</feature>
<dbReference type="EMBL" id="KV454544">
    <property type="protein sequence ID" value="ODV65390.1"/>
    <property type="molecule type" value="Genomic_DNA"/>
</dbReference>
<keyword evidence="3 5" id="KW-1133">Transmembrane helix</keyword>
<reference evidence="7" key="1">
    <citation type="submission" date="2016-05" db="EMBL/GenBank/DDBJ databases">
        <title>Comparative genomics of biotechnologically important yeasts.</title>
        <authorList>
            <consortium name="DOE Joint Genome Institute"/>
            <person name="Riley R."/>
            <person name="Haridas S."/>
            <person name="Wolfe K.H."/>
            <person name="Lopes M.R."/>
            <person name="Hittinger C.T."/>
            <person name="Goker M."/>
            <person name="Salamov A."/>
            <person name="Wisecaver J."/>
            <person name="Long T.M."/>
            <person name="Aerts A.L."/>
            <person name="Barry K."/>
            <person name="Choi C."/>
            <person name="Clum A."/>
            <person name="Coughlan A.Y."/>
            <person name="Deshpande S."/>
            <person name="Douglass A.P."/>
            <person name="Hanson S.J."/>
            <person name="Klenk H.-P."/>
            <person name="Labutti K."/>
            <person name="Lapidus A."/>
            <person name="Lindquist E."/>
            <person name="Lipzen A."/>
            <person name="Meier-Kolthoff J.P."/>
            <person name="Ohm R.A."/>
            <person name="Otillar R.P."/>
            <person name="Pangilinan J."/>
            <person name="Peng Y."/>
            <person name="Rokas A."/>
            <person name="Rosa C.A."/>
            <person name="Scheuner C."/>
            <person name="Sibirny A.A."/>
            <person name="Slot J.C."/>
            <person name="Stielow J.B."/>
            <person name="Sun H."/>
            <person name="Kurtzman C.P."/>
            <person name="Blackwell M."/>
            <person name="Grigoriev I.V."/>
            <person name="Jeffries T.W."/>
        </authorList>
    </citation>
    <scope>NUCLEOTIDE SEQUENCE [LARGE SCALE GENOMIC DNA]</scope>
    <source>
        <strain evidence="7">NRRL Y-1933</strain>
    </source>
</reference>
<organism evidence="6 7">
    <name type="scientific">Hyphopichia burtonii NRRL Y-1933</name>
    <dbReference type="NCBI Taxonomy" id="984485"/>
    <lineage>
        <taxon>Eukaryota</taxon>
        <taxon>Fungi</taxon>
        <taxon>Dikarya</taxon>
        <taxon>Ascomycota</taxon>
        <taxon>Saccharomycotina</taxon>
        <taxon>Pichiomycetes</taxon>
        <taxon>Debaryomycetaceae</taxon>
        <taxon>Hyphopichia</taxon>
    </lineage>
</organism>
<dbReference type="SMART" id="SM01160">
    <property type="entry name" value="DUF1751"/>
    <property type="match status" value="1"/>
</dbReference>
<dbReference type="GO" id="GO:0005794">
    <property type="term" value="C:Golgi apparatus"/>
    <property type="evidence" value="ECO:0007669"/>
    <property type="project" value="TreeGrafter"/>
</dbReference>
<dbReference type="Gene3D" id="1.20.1540.10">
    <property type="entry name" value="Rhomboid-like"/>
    <property type="match status" value="1"/>
</dbReference>